<accession>A0ABW7D2H7</accession>
<proteinExistence type="predicted"/>
<keyword evidence="2" id="KW-1185">Reference proteome</keyword>
<dbReference type="RefSeq" id="WP_394164528.1">
    <property type="nucleotide sequence ID" value="NZ_JBHGCJ010000017.1"/>
</dbReference>
<organism evidence="1 2">
    <name type="scientific">Stenotrophomonas nematodicola</name>
    <dbReference type="NCBI Taxonomy" id="2656746"/>
    <lineage>
        <taxon>Bacteria</taxon>
        <taxon>Pseudomonadati</taxon>
        <taxon>Pseudomonadota</taxon>
        <taxon>Gammaproteobacteria</taxon>
        <taxon>Lysobacterales</taxon>
        <taxon>Lysobacteraceae</taxon>
        <taxon>Stenotrophomonas</taxon>
    </lineage>
</organism>
<gene>
    <name evidence="1" type="ORF">ACEU0G_001048</name>
</gene>
<protein>
    <submittedName>
        <fullName evidence="1">Uncharacterized protein</fullName>
    </submittedName>
</protein>
<evidence type="ECO:0000313" key="1">
    <source>
        <dbReference type="EMBL" id="MFG6111159.1"/>
    </source>
</evidence>
<sequence>MSAVILQFPTSTAARANGAGLAVAIAAKRMGYRPHQIARAAALARREVLDGHKSAARAVADMTRDLSYGARSHGDGAA</sequence>
<dbReference type="EMBL" id="JBHGCJ010000017">
    <property type="protein sequence ID" value="MFG6111159.1"/>
    <property type="molecule type" value="Genomic_DNA"/>
</dbReference>
<comment type="caution">
    <text evidence="1">The sequence shown here is derived from an EMBL/GenBank/DDBJ whole genome shotgun (WGS) entry which is preliminary data.</text>
</comment>
<reference evidence="1 2" key="1">
    <citation type="submission" date="2024-09" db="EMBL/GenBank/DDBJ databases">
        <authorList>
            <consortium name="All-Russian atlas of soil microorganisms"/>
            <consortium name="as a basis for the search for new antimicrobial producers and enzymes with unique properties"/>
            <person name="Sokolova E.A."/>
            <person name="Voronina E.N."/>
        </authorList>
    </citation>
    <scope>NUCLEOTIDE SEQUENCE [LARGE SCALE GENOMIC DNA]</scope>
    <source>
        <strain evidence="1 2">AF-22b-331.1</strain>
    </source>
</reference>
<evidence type="ECO:0000313" key="2">
    <source>
        <dbReference type="Proteomes" id="UP001605261"/>
    </source>
</evidence>
<dbReference type="Proteomes" id="UP001605261">
    <property type="component" value="Unassembled WGS sequence"/>
</dbReference>
<name>A0ABW7D2H7_9GAMM</name>